<feature type="compositionally biased region" description="Low complexity" evidence="1">
    <location>
        <begin position="265"/>
        <end position="278"/>
    </location>
</feature>
<feature type="domain" description="Myb-like" evidence="2">
    <location>
        <begin position="360"/>
        <end position="430"/>
    </location>
</feature>
<feature type="compositionally biased region" description="Low complexity" evidence="1">
    <location>
        <begin position="327"/>
        <end position="341"/>
    </location>
</feature>
<dbReference type="PROSITE" id="PS50090">
    <property type="entry name" value="MYB_LIKE"/>
    <property type="match status" value="1"/>
</dbReference>
<proteinExistence type="predicted"/>
<dbReference type="EMBL" id="CP063409">
    <property type="protein sequence ID" value="QSZ34769.1"/>
    <property type="molecule type" value="Genomic_DNA"/>
</dbReference>
<protein>
    <recommendedName>
        <fullName evidence="2">Myb-like domain-containing protein</fullName>
    </recommendedName>
</protein>
<dbReference type="Proteomes" id="UP000672032">
    <property type="component" value="Chromosome 5"/>
</dbReference>
<feature type="compositionally biased region" description="Pro residues" evidence="1">
    <location>
        <begin position="279"/>
        <end position="293"/>
    </location>
</feature>
<feature type="region of interest" description="Disordered" evidence="1">
    <location>
        <begin position="161"/>
        <end position="217"/>
    </location>
</feature>
<feature type="compositionally biased region" description="Acidic residues" evidence="1">
    <location>
        <begin position="195"/>
        <end position="206"/>
    </location>
</feature>
<feature type="region of interest" description="Disordered" evidence="1">
    <location>
        <begin position="445"/>
        <end position="473"/>
    </location>
</feature>
<reference evidence="3" key="1">
    <citation type="submission" date="2020-10" db="EMBL/GenBank/DDBJ databases">
        <title>Genome Sequence of Monilinia vaccinii-corymbosi Sheds Light on Mummy Berry Disease Infection of Blueberry and Mating Type.</title>
        <authorList>
            <person name="Yow A.G."/>
            <person name="Zhang Y."/>
            <person name="Bansal K."/>
            <person name="Eacker S.M."/>
            <person name="Sullivan S."/>
            <person name="Liachko I."/>
            <person name="Cubeta M.A."/>
            <person name="Rollins J.A."/>
            <person name="Ashrafi H."/>
        </authorList>
    </citation>
    <scope>NUCLEOTIDE SEQUENCE</scope>
    <source>
        <strain evidence="3">RL-1</strain>
    </source>
</reference>
<name>A0A8A3PIA3_9HELO</name>
<feature type="region of interest" description="Disordered" evidence="1">
    <location>
        <begin position="236"/>
        <end position="368"/>
    </location>
</feature>
<keyword evidence="4" id="KW-1185">Reference proteome</keyword>
<feature type="compositionally biased region" description="Polar residues" evidence="1">
    <location>
        <begin position="236"/>
        <end position="248"/>
    </location>
</feature>
<gene>
    <name evidence="3" type="ORF">DSL72_007627</name>
</gene>
<evidence type="ECO:0000313" key="3">
    <source>
        <dbReference type="EMBL" id="QSZ34769.1"/>
    </source>
</evidence>
<evidence type="ECO:0000259" key="2">
    <source>
        <dbReference type="PROSITE" id="PS50090"/>
    </source>
</evidence>
<sequence length="473" mass="51729">MKFAHPTEFSFENMNEESAKKALSIVSSFIYRQEGGPEFLNQHLGQYGCTADGLINEILTDEELTRHELGQALHHDYHRHCNPDDEDAAEYQPPARIGGKNAHPFERPSLYVSYHPHELARKALSMHNDDNDAYAGLAIFEEGPAEENFFEDAFNLEAPEQEAPVADDHSNEEQFTENAFSDDVSVAEDFTTDASEYDNSDDDDYVETSAPKPEELTFEEQLALTIVASLKEAKPQNYNGEASGTNGALTPPPSQPKTTRSSAHSPGGKRPLPKSPSSSPSPSPAPSRSPSPAPVSKKRGRSTDDDDDSDDKDDKPAARPVKKVKKSAAASTSDPSSSTAAGGSGSSAGRKSKPRKGPSTTKPRRSAWSDKELKLLYDCLSKRREVEAENPNIPKLYDAPLWTHVSEHLAGVHGVNRTPGGCKSAWNRQGRQDFDFDERSALKRSAALATSVQTPKKDKKDKKGKIPAVKDDE</sequence>
<evidence type="ECO:0000313" key="4">
    <source>
        <dbReference type="Proteomes" id="UP000672032"/>
    </source>
</evidence>
<dbReference type="OrthoDB" id="3552456at2759"/>
<accession>A0A8A3PIA3</accession>
<dbReference type="AlphaFoldDB" id="A0A8A3PIA3"/>
<evidence type="ECO:0000256" key="1">
    <source>
        <dbReference type="SAM" id="MobiDB-lite"/>
    </source>
</evidence>
<dbReference type="InterPro" id="IPR001005">
    <property type="entry name" value="SANT/Myb"/>
</dbReference>
<organism evidence="3 4">
    <name type="scientific">Monilinia vaccinii-corymbosi</name>
    <dbReference type="NCBI Taxonomy" id="61207"/>
    <lineage>
        <taxon>Eukaryota</taxon>
        <taxon>Fungi</taxon>
        <taxon>Dikarya</taxon>
        <taxon>Ascomycota</taxon>
        <taxon>Pezizomycotina</taxon>
        <taxon>Leotiomycetes</taxon>
        <taxon>Helotiales</taxon>
        <taxon>Sclerotiniaceae</taxon>
        <taxon>Monilinia</taxon>
    </lineage>
</organism>